<dbReference type="PATRIC" id="fig|1008153.3.peg.4346"/>
<proteinExistence type="predicted"/>
<accession>A0A151A8F3</accession>
<name>A0A151A8F3_9EURY</name>
<gene>
    <name evidence="1" type="ORF">HAPAU_40550</name>
</gene>
<organism evidence="1 2">
    <name type="scientific">Halalkalicoccus paucihalophilus</name>
    <dbReference type="NCBI Taxonomy" id="1008153"/>
    <lineage>
        <taxon>Archaea</taxon>
        <taxon>Methanobacteriati</taxon>
        <taxon>Methanobacteriota</taxon>
        <taxon>Stenosarchaea group</taxon>
        <taxon>Halobacteria</taxon>
        <taxon>Halobacteriales</taxon>
        <taxon>Halococcaceae</taxon>
        <taxon>Halalkalicoccus</taxon>
    </lineage>
</organism>
<keyword evidence="2" id="KW-1185">Reference proteome</keyword>
<dbReference type="AlphaFoldDB" id="A0A151A8F3"/>
<comment type="caution">
    <text evidence="1">The sequence shown here is derived from an EMBL/GenBank/DDBJ whole genome shotgun (WGS) entry which is preliminary data.</text>
</comment>
<dbReference type="Proteomes" id="UP000075321">
    <property type="component" value="Unassembled WGS sequence"/>
</dbReference>
<dbReference type="OrthoDB" id="192937at2157"/>
<evidence type="ECO:0008006" key="3">
    <source>
        <dbReference type="Google" id="ProtNLM"/>
    </source>
</evidence>
<dbReference type="RefSeq" id="WP_066385711.1">
    <property type="nucleotide sequence ID" value="NZ_LTAZ01000017.1"/>
</dbReference>
<sequence>MAAELSERVREIAQARDLSESAVFEQALERGLESIWEDVVLSAYFTGELSKEEAIEHLGRAKVERADREQEIVEEDVAWGLNG</sequence>
<protein>
    <recommendedName>
        <fullName evidence="3">Ribbon-helix-helix protein CopG domain-containing protein</fullName>
    </recommendedName>
</protein>
<dbReference type="EMBL" id="LTAZ01000017">
    <property type="protein sequence ID" value="KYH23976.1"/>
    <property type="molecule type" value="Genomic_DNA"/>
</dbReference>
<evidence type="ECO:0000313" key="1">
    <source>
        <dbReference type="EMBL" id="KYH23976.1"/>
    </source>
</evidence>
<reference evidence="1 2" key="1">
    <citation type="submission" date="2016-02" db="EMBL/GenBank/DDBJ databases">
        <title>Genome sequence of Halalkalicoccus paucihalophilus DSM 24557.</title>
        <authorList>
            <person name="Poehlein A."/>
            <person name="Daniel R."/>
        </authorList>
    </citation>
    <scope>NUCLEOTIDE SEQUENCE [LARGE SCALE GENOMIC DNA]</scope>
    <source>
        <strain evidence="1 2">DSM 24557</strain>
    </source>
</reference>
<evidence type="ECO:0000313" key="2">
    <source>
        <dbReference type="Proteomes" id="UP000075321"/>
    </source>
</evidence>